<evidence type="ECO:0000313" key="5">
    <source>
        <dbReference type="Proteomes" id="UP000650424"/>
    </source>
</evidence>
<dbReference type="PANTHER" id="PTHR30592">
    <property type="entry name" value="FORMATE DEHYDROGENASE"/>
    <property type="match status" value="1"/>
</dbReference>
<organism evidence="4 5">
    <name type="scientific">Undibacterium hunanense</name>
    <dbReference type="NCBI Taxonomy" id="2762292"/>
    <lineage>
        <taxon>Bacteria</taxon>
        <taxon>Pseudomonadati</taxon>
        <taxon>Pseudomonadota</taxon>
        <taxon>Betaproteobacteria</taxon>
        <taxon>Burkholderiales</taxon>
        <taxon>Oxalobacteraceae</taxon>
        <taxon>Undibacterium</taxon>
    </lineage>
</organism>
<proteinExistence type="inferred from homology"/>
<dbReference type="RefSeq" id="WP_186945370.1">
    <property type="nucleotide sequence ID" value="NZ_JACOGF010000001.1"/>
</dbReference>
<comment type="similarity">
    <text evidence="3">Belongs to the FdhD family.</text>
</comment>
<dbReference type="PANTHER" id="PTHR30592:SF1">
    <property type="entry name" value="SULFUR CARRIER PROTEIN FDHD"/>
    <property type="match status" value="1"/>
</dbReference>
<evidence type="ECO:0000256" key="1">
    <source>
        <dbReference type="ARBA" id="ARBA00022490"/>
    </source>
</evidence>
<keyword evidence="2 3" id="KW-0501">Molybdenum cofactor biosynthesis</keyword>
<dbReference type="PIRSF" id="PIRSF015626">
    <property type="entry name" value="FdhD"/>
    <property type="match status" value="1"/>
</dbReference>
<sequence length="288" mass="31367">MRRDKVNESLSDNALERAIRVRQVQRHIYASPQQQDISDQLAEEMPVALVFNGISHAVMLATPVDLEDFAIGFSLSEQIIDDLGDIYDIECRETPGTLGVEVHLHIAASCFARLKERRRSLAGNTGCGLCGIESLQALPAQVSPVSYGRRVAPMLHKSSLRKAIQALGIQQPFNILTGAMHAAAWVDLEGHICLLREDVGRHNALDKLIGAMSDGDHAGNEGFVLMSSRISYELVQKMAHANIAILAAISAPTALAIDIAERSGICLIGFVREHGFVVYSHPEMLVAE</sequence>
<dbReference type="Gene3D" id="3.10.20.10">
    <property type="match status" value="1"/>
</dbReference>
<comment type="caution">
    <text evidence="3">Lacks conserved residue(s) required for the propagation of feature annotation.</text>
</comment>
<gene>
    <name evidence="3 4" type="primary">fdhD</name>
    <name evidence="4" type="ORF">H8L32_01405</name>
</gene>
<dbReference type="Gene3D" id="3.40.140.10">
    <property type="entry name" value="Cytidine Deaminase, domain 2"/>
    <property type="match status" value="1"/>
</dbReference>
<comment type="caution">
    <text evidence="4">The sequence shown here is derived from an EMBL/GenBank/DDBJ whole genome shotgun (WGS) entry which is preliminary data.</text>
</comment>
<comment type="function">
    <text evidence="3">Required for formate dehydrogenase (FDH) activity. Acts as a sulfur carrier protein that transfers sulfur from IscS to the molybdenum cofactor prior to its insertion into FDH.</text>
</comment>
<keyword evidence="5" id="KW-1185">Reference proteome</keyword>
<evidence type="ECO:0000313" key="4">
    <source>
        <dbReference type="EMBL" id="MBC3916129.1"/>
    </source>
</evidence>
<dbReference type="Pfam" id="PF02634">
    <property type="entry name" value="FdhD-NarQ"/>
    <property type="match status" value="1"/>
</dbReference>
<dbReference type="InterPro" id="IPR003786">
    <property type="entry name" value="FdhD"/>
</dbReference>
<name>A0ABR6ZJQ9_9BURK</name>
<dbReference type="EMBL" id="JACOGF010000001">
    <property type="protein sequence ID" value="MBC3916129.1"/>
    <property type="molecule type" value="Genomic_DNA"/>
</dbReference>
<dbReference type="NCBIfam" id="TIGR00129">
    <property type="entry name" value="fdhD_narQ"/>
    <property type="match status" value="1"/>
</dbReference>
<evidence type="ECO:0000256" key="2">
    <source>
        <dbReference type="ARBA" id="ARBA00023150"/>
    </source>
</evidence>
<dbReference type="SUPFAM" id="SSF53927">
    <property type="entry name" value="Cytidine deaminase-like"/>
    <property type="match status" value="1"/>
</dbReference>
<accession>A0ABR6ZJQ9</accession>
<protein>
    <recommendedName>
        <fullName evidence="3">Sulfur carrier protein FdhD</fullName>
    </recommendedName>
</protein>
<keyword evidence="1 3" id="KW-0963">Cytoplasm</keyword>
<feature type="active site" description="Cysteine persulfide intermediate" evidence="3">
    <location>
        <position position="127"/>
    </location>
</feature>
<comment type="subcellular location">
    <subcellularLocation>
        <location evidence="3">Cytoplasm</location>
    </subcellularLocation>
</comment>
<evidence type="ECO:0000256" key="3">
    <source>
        <dbReference type="HAMAP-Rule" id="MF_00187"/>
    </source>
</evidence>
<dbReference type="HAMAP" id="MF_00187">
    <property type="entry name" value="FdhD"/>
    <property type="match status" value="1"/>
</dbReference>
<dbReference type="InterPro" id="IPR016193">
    <property type="entry name" value="Cytidine_deaminase-like"/>
</dbReference>
<dbReference type="Proteomes" id="UP000650424">
    <property type="component" value="Unassembled WGS sequence"/>
</dbReference>
<reference evidence="4 5" key="1">
    <citation type="submission" date="2020-08" db="EMBL/GenBank/DDBJ databases">
        <title>Novel species isolated from subtropical streams in China.</title>
        <authorList>
            <person name="Lu H."/>
        </authorList>
    </citation>
    <scope>NUCLEOTIDE SEQUENCE [LARGE SCALE GENOMIC DNA]</scope>
    <source>
        <strain evidence="4 5">CY18W</strain>
    </source>
</reference>